<feature type="compositionally biased region" description="Polar residues" evidence="6">
    <location>
        <begin position="611"/>
        <end position="624"/>
    </location>
</feature>
<dbReference type="Gene3D" id="3.30.420.150">
    <property type="entry name" value="Exopolyphosphatase. Domain 2"/>
    <property type="match status" value="1"/>
</dbReference>
<dbReference type="Gene3D" id="3.30.420.40">
    <property type="match status" value="1"/>
</dbReference>
<dbReference type="PANTHER" id="PTHR11782:SF121">
    <property type="entry name" value="NUCLEOSIDE-DIPHOSPHATASE MIG-23"/>
    <property type="match status" value="1"/>
</dbReference>
<dbReference type="Proteomes" id="UP000011668">
    <property type="component" value="Unassembled WGS sequence"/>
</dbReference>
<name>L8X520_THACA</name>
<evidence type="ECO:0000313" key="9">
    <source>
        <dbReference type="Proteomes" id="UP000011668"/>
    </source>
</evidence>
<dbReference type="GO" id="GO:0045134">
    <property type="term" value="F:UDP phosphatase activity"/>
    <property type="evidence" value="ECO:0007669"/>
    <property type="project" value="TreeGrafter"/>
</dbReference>
<keyword evidence="7" id="KW-0472">Membrane</keyword>
<dbReference type="CDD" id="cd24039">
    <property type="entry name" value="ASKHA_NBD_YND1-like"/>
    <property type="match status" value="1"/>
</dbReference>
<evidence type="ECO:0000256" key="7">
    <source>
        <dbReference type="SAM" id="Phobius"/>
    </source>
</evidence>
<keyword evidence="2 5" id="KW-0378">Hydrolase</keyword>
<dbReference type="GO" id="GO:0005794">
    <property type="term" value="C:Golgi apparatus"/>
    <property type="evidence" value="ECO:0007669"/>
    <property type="project" value="TreeGrafter"/>
</dbReference>
<keyword evidence="7" id="KW-0812">Transmembrane</keyword>
<dbReference type="Pfam" id="PF01150">
    <property type="entry name" value="GDA1_CD39"/>
    <property type="match status" value="1"/>
</dbReference>
<protein>
    <submittedName>
        <fullName evidence="8">Nucleoside-diphosphatase</fullName>
    </submittedName>
</protein>
<feature type="transmembrane region" description="Helical" evidence="7">
    <location>
        <begin position="699"/>
        <end position="721"/>
    </location>
</feature>
<dbReference type="PANTHER" id="PTHR11782">
    <property type="entry name" value="ADENOSINE/GUANOSINE DIPHOSPHATASE"/>
    <property type="match status" value="1"/>
</dbReference>
<dbReference type="GO" id="GO:0046036">
    <property type="term" value="P:CTP metabolic process"/>
    <property type="evidence" value="ECO:0007669"/>
    <property type="project" value="TreeGrafter"/>
</dbReference>
<feature type="region of interest" description="Disordered" evidence="6">
    <location>
        <begin position="802"/>
        <end position="836"/>
    </location>
</feature>
<comment type="similarity">
    <text evidence="1 5">Belongs to the GDA1/CD39 NTPase family.</text>
</comment>
<keyword evidence="4" id="KW-0067">ATP-binding</keyword>
<feature type="region of interest" description="Disordered" evidence="6">
    <location>
        <begin position="585"/>
        <end position="624"/>
    </location>
</feature>
<feature type="binding site" evidence="4">
    <location>
        <begin position="322"/>
        <end position="326"/>
    </location>
    <ligand>
        <name>ATP</name>
        <dbReference type="ChEBI" id="CHEBI:30616"/>
    </ligand>
</feature>
<dbReference type="GO" id="GO:0005524">
    <property type="term" value="F:ATP binding"/>
    <property type="evidence" value="ECO:0007669"/>
    <property type="project" value="UniProtKB-KW"/>
</dbReference>
<keyword evidence="9" id="KW-1185">Reference proteome</keyword>
<dbReference type="InterPro" id="IPR000407">
    <property type="entry name" value="GDA1_CD39_NTPase"/>
</dbReference>
<organism evidence="8 9">
    <name type="scientific">Thanatephorus cucumeris (strain AG1-IA)</name>
    <name type="common">Rice sheath blight fungus</name>
    <name type="synonym">Rhizoctonia solani</name>
    <dbReference type="NCBI Taxonomy" id="983506"/>
    <lineage>
        <taxon>Eukaryota</taxon>
        <taxon>Fungi</taxon>
        <taxon>Dikarya</taxon>
        <taxon>Basidiomycota</taxon>
        <taxon>Agaricomycotina</taxon>
        <taxon>Agaricomycetes</taxon>
        <taxon>Cantharellales</taxon>
        <taxon>Ceratobasidiaceae</taxon>
        <taxon>Rhizoctonia</taxon>
        <taxon>Rhizoctonia solani AG-1</taxon>
    </lineage>
</organism>
<feature type="region of interest" description="Disordered" evidence="6">
    <location>
        <begin position="890"/>
        <end position="914"/>
    </location>
</feature>
<evidence type="ECO:0000256" key="3">
    <source>
        <dbReference type="PIRSR" id="PIRSR600407-1"/>
    </source>
</evidence>
<comment type="caution">
    <text evidence="8">The sequence shown here is derived from an EMBL/GenBank/DDBJ whole genome shotgun (WGS) entry which is preliminary data.</text>
</comment>
<keyword evidence="7" id="KW-1133">Transmembrane helix</keyword>
<dbReference type="OrthoDB" id="6372431at2759"/>
<dbReference type="PROSITE" id="PS01238">
    <property type="entry name" value="GDA1_CD39_NTPASE"/>
    <property type="match status" value="1"/>
</dbReference>
<dbReference type="HOGENOM" id="CLU_010246_3_1_1"/>
<evidence type="ECO:0000313" key="8">
    <source>
        <dbReference type="EMBL" id="ELU45406.1"/>
    </source>
</evidence>
<dbReference type="EMBL" id="AFRT01000084">
    <property type="protein sequence ID" value="ELU45406.1"/>
    <property type="molecule type" value="Genomic_DNA"/>
</dbReference>
<sequence length="914" mass="99534">MGIYDRTQREEHPFLVHNLFVKRSELGLVCVGWHVRSITHAAALLRALLIKSIISGTVSFVVEDSRDPIGGPTDVGIRLNPDGDALTLSAHLTTRGLKYVPQIDPYPHSVHMPPPTASNAWLASRRFGIVIDAGSSGSRLQIYSWKDPRIVRAEPGSPNHGKLPKIEKGTMDGEEWIKKVEPGLSTFADKPSGVAAYLRPLLAHALVTIPPSLHTQTPIFLLATAGMRLLHPTQQRDVLREVCDFLRFHSNFKVDDSNFNSGLGAGHGCGSSVRIISGEEEGLFGWLAVNYLMDGFDMHLKSKSADSSEADGSTYGFLDMGGASTQIAYEPSHKQQALPENQDSLVDVRLRLLGGDEIRHKVFVTTWLGYGTNQARERYIDKAIKDASTASTTPTVEGGADLSVVLDPCLPANLTRREKHLDPVTGSTSRTLLGTGSFNECLAATEPLLNKHAPCPDSRSCLFNGVPAPPIDFSVSRFIGVSEYWYSSENVFGLGGGYDFVQYERAASAFCGQNWDELVAAHDKARVEHGREGLGGDGHTEKYGEIVEVGQWGRNVELKRLEMQCFKAAWIVNVLHEGIGIPRIVDSHGNSTDQDTAASVSISAEEKGLGKTQSSKKLPSPTFQSMESVNDTAISWTLGKMVIEACKDIPPASKQAIPIADPMQPTPPVPPPNPVLWDFDALEDSISHRLPQRLTRHSLGFSPVAFAFYSTVLTLCIYTLWRMRPRLRTLTRRWRRILYPTEQLDRMEYAMEAGNTVSSPMISRPGTPSFSNTHNHAVKITSALRTSLRDLAAPIQRAASPFQNKRASSFPPVSGYESGNGSGSPATPPTARPYHLSVNTLSGARSSAPSPNSPAVLSNGLLRETTSSSLQTPIYSLSRNSSSVNLTTIVPRTSSAMSRQTTNGHTPTSSMSDD</sequence>
<dbReference type="GO" id="GO:0006256">
    <property type="term" value="P:UDP catabolic process"/>
    <property type="evidence" value="ECO:0007669"/>
    <property type="project" value="TreeGrafter"/>
</dbReference>
<dbReference type="AlphaFoldDB" id="L8X520"/>
<reference evidence="8 9" key="1">
    <citation type="journal article" date="2013" name="Nat. Commun.">
        <title>The evolution and pathogenic mechanisms of the rice sheath blight pathogen.</title>
        <authorList>
            <person name="Zheng A."/>
            <person name="Lin R."/>
            <person name="Xu L."/>
            <person name="Qin P."/>
            <person name="Tang C."/>
            <person name="Ai P."/>
            <person name="Zhang D."/>
            <person name="Liu Y."/>
            <person name="Sun Z."/>
            <person name="Feng H."/>
            <person name="Wang Y."/>
            <person name="Chen Y."/>
            <person name="Liang X."/>
            <person name="Fu R."/>
            <person name="Li Q."/>
            <person name="Zhang J."/>
            <person name="Yu X."/>
            <person name="Xie Z."/>
            <person name="Ding L."/>
            <person name="Guan P."/>
            <person name="Tang J."/>
            <person name="Liang Y."/>
            <person name="Wang S."/>
            <person name="Deng Q."/>
            <person name="Li S."/>
            <person name="Zhu J."/>
            <person name="Wang L."/>
            <person name="Liu H."/>
            <person name="Li P."/>
        </authorList>
    </citation>
    <scope>NUCLEOTIDE SEQUENCE [LARGE SCALE GENOMIC DNA]</scope>
    <source>
        <strain evidence="9">AG-1 IA</strain>
    </source>
</reference>
<dbReference type="STRING" id="983506.L8X520"/>
<dbReference type="GO" id="GO:0016020">
    <property type="term" value="C:membrane"/>
    <property type="evidence" value="ECO:0007669"/>
    <property type="project" value="TreeGrafter"/>
</dbReference>
<evidence type="ECO:0000256" key="2">
    <source>
        <dbReference type="ARBA" id="ARBA00022801"/>
    </source>
</evidence>
<evidence type="ECO:0000256" key="4">
    <source>
        <dbReference type="PIRSR" id="PIRSR600407-2"/>
    </source>
</evidence>
<dbReference type="GO" id="GO:0017111">
    <property type="term" value="F:ribonucleoside triphosphate phosphatase activity"/>
    <property type="evidence" value="ECO:0007669"/>
    <property type="project" value="TreeGrafter"/>
</dbReference>
<accession>L8X520</accession>
<gene>
    <name evidence="8" type="ORF">AG1IA_00546</name>
</gene>
<proteinExistence type="inferred from homology"/>
<dbReference type="GO" id="GO:0004382">
    <property type="term" value="F:GDP phosphatase activity"/>
    <property type="evidence" value="ECO:0007669"/>
    <property type="project" value="TreeGrafter"/>
</dbReference>
<feature type="active site" description="Proton acceptor" evidence="3">
    <location>
        <position position="281"/>
    </location>
</feature>
<evidence type="ECO:0000256" key="6">
    <source>
        <dbReference type="SAM" id="MobiDB-lite"/>
    </source>
</evidence>
<keyword evidence="4" id="KW-0547">Nucleotide-binding</keyword>
<dbReference type="OMA" id="TGSFTQC"/>
<evidence type="ECO:0000256" key="1">
    <source>
        <dbReference type="ARBA" id="ARBA00009283"/>
    </source>
</evidence>
<feature type="compositionally biased region" description="Polar residues" evidence="6">
    <location>
        <begin position="588"/>
        <end position="602"/>
    </location>
</feature>
<evidence type="ECO:0000256" key="5">
    <source>
        <dbReference type="RuleBase" id="RU003833"/>
    </source>
</evidence>